<dbReference type="Proteomes" id="UP001177670">
    <property type="component" value="Unassembled WGS sequence"/>
</dbReference>
<name>A0AA40FS94_9HYME</name>
<evidence type="ECO:0000313" key="2">
    <source>
        <dbReference type="EMBL" id="KAK1137727.1"/>
    </source>
</evidence>
<proteinExistence type="predicted"/>
<dbReference type="EMBL" id="JAHYIQ010000018">
    <property type="protein sequence ID" value="KAK1124283.1"/>
    <property type="molecule type" value="Genomic_DNA"/>
</dbReference>
<dbReference type="EMBL" id="JAHYIQ010000001">
    <property type="protein sequence ID" value="KAK1137727.1"/>
    <property type="molecule type" value="Genomic_DNA"/>
</dbReference>
<organism evidence="1 3">
    <name type="scientific">Melipona bicolor</name>
    <dbReference type="NCBI Taxonomy" id="60889"/>
    <lineage>
        <taxon>Eukaryota</taxon>
        <taxon>Metazoa</taxon>
        <taxon>Ecdysozoa</taxon>
        <taxon>Arthropoda</taxon>
        <taxon>Hexapoda</taxon>
        <taxon>Insecta</taxon>
        <taxon>Pterygota</taxon>
        <taxon>Neoptera</taxon>
        <taxon>Endopterygota</taxon>
        <taxon>Hymenoptera</taxon>
        <taxon>Apocrita</taxon>
        <taxon>Aculeata</taxon>
        <taxon>Apoidea</taxon>
        <taxon>Anthophila</taxon>
        <taxon>Apidae</taxon>
        <taxon>Melipona</taxon>
    </lineage>
</organism>
<gene>
    <name evidence="2" type="ORF">K0M31_002221</name>
    <name evidence="1" type="ORF">K0M31_006655</name>
</gene>
<evidence type="ECO:0000313" key="1">
    <source>
        <dbReference type="EMBL" id="KAK1124283.1"/>
    </source>
</evidence>
<keyword evidence="3" id="KW-1185">Reference proteome</keyword>
<dbReference type="AlphaFoldDB" id="A0AA40FS94"/>
<sequence length="72" mass="7887">MIMEDGIAWPCIPWSMNSGGCSVLSVDWAVVLPGGCPWMILCDKPLSNSSAGWLLRNRVLLPSQGSLILRTW</sequence>
<reference evidence="1" key="1">
    <citation type="submission" date="2021-10" db="EMBL/GenBank/DDBJ databases">
        <title>Melipona bicolor Genome sequencing and assembly.</title>
        <authorList>
            <person name="Araujo N.S."/>
            <person name="Arias M.C."/>
        </authorList>
    </citation>
    <scope>NUCLEOTIDE SEQUENCE</scope>
    <source>
        <strain evidence="1">USP_2M_L1-L4_2017</strain>
        <tissue evidence="1">Whole body</tissue>
    </source>
</reference>
<protein>
    <submittedName>
        <fullName evidence="1">Uncharacterized protein</fullName>
    </submittedName>
</protein>
<comment type="caution">
    <text evidence="1">The sequence shown here is derived from an EMBL/GenBank/DDBJ whole genome shotgun (WGS) entry which is preliminary data.</text>
</comment>
<accession>A0AA40FS94</accession>
<evidence type="ECO:0000313" key="3">
    <source>
        <dbReference type="Proteomes" id="UP001177670"/>
    </source>
</evidence>